<name>A0A8X8GT44_9RHOB</name>
<reference evidence="2" key="1">
    <citation type="submission" date="2020-05" db="EMBL/GenBank/DDBJ databases">
        <title>Fertoebacter nigrum gen. nov., sp. nov., a new member of the family Rhodobacteraceae.</title>
        <authorList>
            <person name="Szuroczki S."/>
            <person name="Abbaszade G."/>
            <person name="Buni D."/>
            <person name="Schumann P."/>
            <person name="Toth E."/>
        </authorList>
    </citation>
    <scope>NUCLEOTIDE SEQUENCE</scope>
    <source>
        <strain evidence="2">RG-N-1a</strain>
    </source>
</reference>
<keyword evidence="1" id="KW-0472">Membrane</keyword>
<gene>
    <name evidence="2" type="ORF">GEU84_005595</name>
</gene>
<feature type="transmembrane region" description="Helical" evidence="1">
    <location>
        <begin position="27"/>
        <end position="47"/>
    </location>
</feature>
<evidence type="ECO:0000313" key="2">
    <source>
        <dbReference type="EMBL" id="NUB43848.1"/>
    </source>
</evidence>
<keyword evidence="1" id="KW-0812">Transmembrane</keyword>
<organism evidence="2 3">
    <name type="scientific">Fertoeibacter niger</name>
    <dbReference type="NCBI Taxonomy" id="2656921"/>
    <lineage>
        <taxon>Bacteria</taxon>
        <taxon>Pseudomonadati</taxon>
        <taxon>Pseudomonadota</taxon>
        <taxon>Alphaproteobacteria</taxon>
        <taxon>Rhodobacterales</taxon>
        <taxon>Paracoccaceae</taxon>
        <taxon>Fertoeibacter</taxon>
    </lineage>
</organism>
<dbReference type="Proteomes" id="UP000484076">
    <property type="component" value="Unassembled WGS sequence"/>
</dbReference>
<proteinExistence type="predicted"/>
<comment type="caution">
    <text evidence="2">The sequence shown here is derived from an EMBL/GenBank/DDBJ whole genome shotgun (WGS) entry which is preliminary data.</text>
</comment>
<keyword evidence="1" id="KW-1133">Transmembrane helix</keyword>
<dbReference type="RefSeq" id="WP_174539347.1">
    <property type="nucleotide sequence ID" value="NZ_WHUT02000003.1"/>
</dbReference>
<protein>
    <submittedName>
        <fullName evidence="2">Uncharacterized protein</fullName>
    </submittedName>
</protein>
<dbReference type="EMBL" id="WHUT02000003">
    <property type="protein sequence ID" value="NUB43848.1"/>
    <property type="molecule type" value="Genomic_DNA"/>
</dbReference>
<sequence>MAKEPEPIGAGDLDQLHQAARARGTRFALRLSWAAVVLNLAFMVLALEANGYLF</sequence>
<dbReference type="AlphaFoldDB" id="A0A8X8GT44"/>
<accession>A0A8X8GT44</accession>
<evidence type="ECO:0000256" key="1">
    <source>
        <dbReference type="SAM" id="Phobius"/>
    </source>
</evidence>
<evidence type="ECO:0000313" key="3">
    <source>
        <dbReference type="Proteomes" id="UP000484076"/>
    </source>
</evidence>
<keyword evidence="3" id="KW-1185">Reference proteome</keyword>